<dbReference type="HAMAP" id="MF_00201">
    <property type="entry name" value="RecO"/>
    <property type="match status" value="1"/>
</dbReference>
<evidence type="ECO:0000259" key="5">
    <source>
        <dbReference type="Pfam" id="PF11967"/>
    </source>
</evidence>
<accession>A0AAE3QP80</accession>
<dbReference type="Gene3D" id="2.40.50.140">
    <property type="entry name" value="Nucleic acid-binding proteins"/>
    <property type="match status" value="1"/>
</dbReference>
<evidence type="ECO:0000313" key="9">
    <source>
        <dbReference type="Proteomes" id="UP001241110"/>
    </source>
</evidence>
<evidence type="ECO:0000313" key="7">
    <source>
        <dbReference type="EMBL" id="MDJ1493409.1"/>
    </source>
</evidence>
<dbReference type="InterPro" id="IPR022572">
    <property type="entry name" value="DNA_rep/recomb_RecO_N"/>
</dbReference>
<reference evidence="6 8" key="1">
    <citation type="submission" date="2023-05" db="EMBL/GenBank/DDBJ databases">
        <authorList>
            <person name="Zhang X."/>
        </authorList>
    </citation>
    <scope>NUCLEOTIDE SEQUENCE</scope>
    <source>
        <strain evidence="7 8">DM2B3-1</strain>
        <strain evidence="6">YF14B1</strain>
    </source>
</reference>
<protein>
    <recommendedName>
        <fullName evidence="4">DNA repair protein RecO</fullName>
    </recommendedName>
    <alternativeName>
        <fullName evidence="4">Recombination protein O</fullName>
    </alternativeName>
</protein>
<gene>
    <name evidence="4 6" type="primary">recO</name>
    <name evidence="6" type="ORF">QNI16_08800</name>
    <name evidence="7" type="ORF">QNI19_10745</name>
</gene>
<dbReference type="AlphaFoldDB" id="A0AAE3QP80"/>
<dbReference type="GO" id="GO:0043590">
    <property type="term" value="C:bacterial nucleoid"/>
    <property type="evidence" value="ECO:0007669"/>
    <property type="project" value="TreeGrafter"/>
</dbReference>
<name>A0AAE3QP80_9BACT</name>
<keyword evidence="8" id="KW-1185">Reference proteome</keyword>
<evidence type="ECO:0000256" key="2">
    <source>
        <dbReference type="ARBA" id="ARBA00023172"/>
    </source>
</evidence>
<dbReference type="GO" id="GO:0006310">
    <property type="term" value="P:DNA recombination"/>
    <property type="evidence" value="ECO:0007669"/>
    <property type="project" value="UniProtKB-UniRule"/>
</dbReference>
<dbReference type="InterPro" id="IPR003717">
    <property type="entry name" value="RecO"/>
</dbReference>
<evidence type="ECO:0000313" key="8">
    <source>
        <dbReference type="Proteomes" id="UP001228581"/>
    </source>
</evidence>
<comment type="caution">
    <text evidence="6">The sequence shown here is derived from an EMBL/GenBank/DDBJ whole genome shotgun (WGS) entry which is preliminary data.</text>
</comment>
<evidence type="ECO:0000256" key="4">
    <source>
        <dbReference type="HAMAP-Rule" id="MF_00201"/>
    </source>
</evidence>
<evidence type="ECO:0000256" key="1">
    <source>
        <dbReference type="ARBA" id="ARBA00022763"/>
    </source>
</evidence>
<dbReference type="GO" id="GO:0006302">
    <property type="term" value="P:double-strand break repair"/>
    <property type="evidence" value="ECO:0007669"/>
    <property type="project" value="TreeGrafter"/>
</dbReference>
<keyword evidence="1 4" id="KW-0227">DNA damage</keyword>
<comment type="similarity">
    <text evidence="4">Belongs to the RecO family.</text>
</comment>
<dbReference type="InterPro" id="IPR012340">
    <property type="entry name" value="NA-bd_OB-fold"/>
</dbReference>
<evidence type="ECO:0000313" key="6">
    <source>
        <dbReference type="EMBL" id="MDJ1480581.1"/>
    </source>
</evidence>
<dbReference type="EMBL" id="JASJOS010000003">
    <property type="protein sequence ID" value="MDJ1480581.1"/>
    <property type="molecule type" value="Genomic_DNA"/>
</dbReference>
<dbReference type="Pfam" id="PF11967">
    <property type="entry name" value="RecO_N"/>
    <property type="match status" value="1"/>
</dbReference>
<comment type="function">
    <text evidence="4">Involved in DNA repair and RecF pathway recombination.</text>
</comment>
<keyword evidence="3 4" id="KW-0234">DNA repair</keyword>
<feature type="domain" description="DNA replication/recombination mediator RecO N-terminal" evidence="5">
    <location>
        <begin position="1"/>
        <end position="80"/>
    </location>
</feature>
<dbReference type="RefSeq" id="WP_313977368.1">
    <property type="nucleotide sequence ID" value="NZ_JASJOR010000006.1"/>
</dbReference>
<dbReference type="PANTHER" id="PTHR33991">
    <property type="entry name" value="DNA REPAIR PROTEIN RECO"/>
    <property type="match status" value="1"/>
</dbReference>
<dbReference type="Pfam" id="PF02565">
    <property type="entry name" value="RecO_C"/>
    <property type="match status" value="1"/>
</dbReference>
<dbReference type="EMBL" id="JASJOT010000005">
    <property type="protein sequence ID" value="MDJ1493409.1"/>
    <property type="molecule type" value="Genomic_DNA"/>
</dbReference>
<dbReference type="InterPro" id="IPR037278">
    <property type="entry name" value="ARFGAP/RecO"/>
</dbReference>
<evidence type="ECO:0000256" key="3">
    <source>
        <dbReference type="ARBA" id="ARBA00023204"/>
    </source>
</evidence>
<dbReference type="SUPFAM" id="SSF57863">
    <property type="entry name" value="ArfGap/RecO-like zinc finger"/>
    <property type="match status" value="1"/>
</dbReference>
<proteinExistence type="inferred from homology"/>
<dbReference type="Proteomes" id="UP001228581">
    <property type="component" value="Unassembled WGS sequence"/>
</dbReference>
<dbReference type="SUPFAM" id="SSF50249">
    <property type="entry name" value="Nucleic acid-binding proteins"/>
    <property type="match status" value="1"/>
</dbReference>
<dbReference type="PANTHER" id="PTHR33991:SF1">
    <property type="entry name" value="DNA REPAIR PROTEIN RECO"/>
    <property type="match status" value="1"/>
</dbReference>
<sequence length="229" mass="26959">MLFKTRGIVINYIRFKETSIIIKIYTEEFGLQTYIENGARSSKGKNKMALFQPLTLLDLVVYHREGGNIMRLSEIKCCDPLTDVPYNFMKSGIALFMSEVFNKALKEESSNEPLFEFLYQSILYLDQQTEHYENFPIQFLLSFAQYLGFAPSEAREVFAQIEEFQLLNYAKEDEERFDKLIESPYHKHVPLTNGQRRRILEYVLLFYRLHVDNFGELRSVSVLREMLVG</sequence>
<organism evidence="6 9">
    <name type="scientific">Xanthocytophaga flava</name>
    <dbReference type="NCBI Taxonomy" id="3048013"/>
    <lineage>
        <taxon>Bacteria</taxon>
        <taxon>Pseudomonadati</taxon>
        <taxon>Bacteroidota</taxon>
        <taxon>Cytophagia</taxon>
        <taxon>Cytophagales</taxon>
        <taxon>Rhodocytophagaceae</taxon>
        <taxon>Xanthocytophaga</taxon>
    </lineage>
</organism>
<dbReference type="NCBIfam" id="TIGR00613">
    <property type="entry name" value="reco"/>
    <property type="match status" value="1"/>
</dbReference>
<dbReference type="Proteomes" id="UP001241110">
    <property type="component" value="Unassembled WGS sequence"/>
</dbReference>
<keyword evidence="2 4" id="KW-0233">DNA recombination</keyword>